<dbReference type="Proteomes" id="UP000516437">
    <property type="component" value="Chromosome 1"/>
</dbReference>
<organism evidence="1 2">
    <name type="scientific">Morella rubra</name>
    <name type="common">Chinese bayberry</name>
    <dbReference type="NCBI Taxonomy" id="262757"/>
    <lineage>
        <taxon>Eukaryota</taxon>
        <taxon>Viridiplantae</taxon>
        <taxon>Streptophyta</taxon>
        <taxon>Embryophyta</taxon>
        <taxon>Tracheophyta</taxon>
        <taxon>Spermatophyta</taxon>
        <taxon>Magnoliopsida</taxon>
        <taxon>eudicotyledons</taxon>
        <taxon>Gunneridae</taxon>
        <taxon>Pentapetalae</taxon>
        <taxon>rosids</taxon>
        <taxon>fabids</taxon>
        <taxon>Fagales</taxon>
        <taxon>Myricaceae</taxon>
        <taxon>Morella</taxon>
    </lineage>
</organism>
<dbReference type="AlphaFoldDB" id="A0A6A1WN71"/>
<evidence type="ECO:0000313" key="2">
    <source>
        <dbReference type="Proteomes" id="UP000516437"/>
    </source>
</evidence>
<accession>A0A6A1WN71</accession>
<gene>
    <name evidence="1" type="ORF">CJ030_MR1G023385</name>
</gene>
<keyword evidence="2" id="KW-1185">Reference proteome</keyword>
<reference evidence="1 2" key="1">
    <citation type="journal article" date="2019" name="Plant Biotechnol. J.">
        <title>The red bayberry genome and genetic basis of sex determination.</title>
        <authorList>
            <person name="Jia H.M."/>
            <person name="Jia H.J."/>
            <person name="Cai Q.L."/>
            <person name="Wang Y."/>
            <person name="Zhao H.B."/>
            <person name="Yang W.F."/>
            <person name="Wang G.Y."/>
            <person name="Li Y.H."/>
            <person name="Zhan D.L."/>
            <person name="Shen Y.T."/>
            <person name="Niu Q.F."/>
            <person name="Chang L."/>
            <person name="Qiu J."/>
            <person name="Zhao L."/>
            <person name="Xie H.B."/>
            <person name="Fu W.Y."/>
            <person name="Jin J."/>
            <person name="Li X.W."/>
            <person name="Jiao Y."/>
            <person name="Zhou C.C."/>
            <person name="Tu T."/>
            <person name="Chai C.Y."/>
            <person name="Gao J.L."/>
            <person name="Fan L.J."/>
            <person name="van de Weg E."/>
            <person name="Wang J.Y."/>
            <person name="Gao Z.S."/>
        </authorList>
    </citation>
    <scope>NUCLEOTIDE SEQUENCE [LARGE SCALE GENOMIC DNA]</scope>
    <source>
        <tissue evidence="1">Leaves</tissue>
    </source>
</reference>
<protein>
    <submittedName>
        <fullName evidence="1">Uncharacterized protein</fullName>
    </submittedName>
</protein>
<evidence type="ECO:0000313" key="1">
    <source>
        <dbReference type="EMBL" id="KAB1226614.1"/>
    </source>
</evidence>
<proteinExistence type="predicted"/>
<name>A0A6A1WN71_9ROSI</name>
<comment type="caution">
    <text evidence="1">The sequence shown here is derived from an EMBL/GenBank/DDBJ whole genome shotgun (WGS) entry which is preliminary data.</text>
</comment>
<sequence>MVCLVSSSDSKYSSTAIDRHRAIQLEAPLKMGAPAMPPPWVAQLFADLDNRVNAVVKIALQPLEEHVKKLNREVQRLREDQWQV</sequence>
<dbReference type="EMBL" id="RXIC02000019">
    <property type="protein sequence ID" value="KAB1226614.1"/>
    <property type="molecule type" value="Genomic_DNA"/>
</dbReference>